<reference evidence="2 3" key="1">
    <citation type="submission" date="2015-12" db="EMBL/GenBank/DDBJ databases">
        <title>Genome sequence of Streptomyces sp. G25.</title>
        <authorList>
            <person name="Poehlein A."/>
            <person name="Roettig A."/>
            <person name="Hiessl S."/>
            <person name="Hauschild P."/>
            <person name="Schauer J."/>
            <person name="Madkour M.H."/>
            <person name="Al-Ansari A.M."/>
            <person name="Almakishah N.H."/>
            <person name="Steinbuechel A."/>
            <person name="Daniel R."/>
        </authorList>
    </citation>
    <scope>NUCLEOTIDE SEQUENCE [LARGE SCALE GENOMIC DNA]</scope>
    <source>
        <strain evidence="3">G25(2015)</strain>
    </source>
</reference>
<feature type="chain" id="PRO_5008063416" description="Secreted protein" evidence="1">
    <location>
        <begin position="28"/>
        <end position="150"/>
    </location>
</feature>
<evidence type="ECO:0008006" key="4">
    <source>
        <dbReference type="Google" id="ProtNLM"/>
    </source>
</evidence>
<feature type="signal peptide" evidence="1">
    <location>
        <begin position="1"/>
        <end position="27"/>
    </location>
</feature>
<dbReference type="AlphaFoldDB" id="A0A177I0G4"/>
<evidence type="ECO:0000313" key="2">
    <source>
        <dbReference type="EMBL" id="OAH15898.1"/>
    </source>
</evidence>
<sequence length="150" mass="15949">MRKILATAATLGLASLGAIVPASSAQASTTCDNAWHSTGDGYFRAYEAINCNRLLGTDKDNDTNWADSVGGFRGSANDAATSLLHKGTSGMAVKVYQHKSYGGGHICLTKAELYMDAISGFKYTNGAEVNNSISSHQWVWNSDCGKFLDD</sequence>
<protein>
    <recommendedName>
        <fullName evidence="4">Secreted protein</fullName>
    </recommendedName>
</protein>
<comment type="caution">
    <text evidence="2">The sequence shown here is derived from an EMBL/GenBank/DDBJ whole genome shotgun (WGS) entry which is preliminary data.</text>
</comment>
<dbReference type="EMBL" id="LOHS01000031">
    <property type="protein sequence ID" value="OAH15898.1"/>
    <property type="molecule type" value="Genomic_DNA"/>
</dbReference>
<dbReference type="RefSeq" id="WP_067271951.1">
    <property type="nucleotide sequence ID" value="NZ_LOHS01000031.1"/>
</dbReference>
<organism evidence="2 3">
    <name type="scientific">Streptomyces jeddahensis</name>
    <dbReference type="NCBI Taxonomy" id="1716141"/>
    <lineage>
        <taxon>Bacteria</taxon>
        <taxon>Bacillati</taxon>
        <taxon>Actinomycetota</taxon>
        <taxon>Actinomycetes</taxon>
        <taxon>Kitasatosporales</taxon>
        <taxon>Streptomycetaceae</taxon>
        <taxon>Streptomyces</taxon>
    </lineage>
</organism>
<gene>
    <name evidence="2" type="ORF">STSP_07640</name>
</gene>
<dbReference type="PATRIC" id="fig|1716141.3.peg.811"/>
<name>A0A177I0G4_9ACTN</name>
<dbReference type="Proteomes" id="UP000077381">
    <property type="component" value="Unassembled WGS sequence"/>
</dbReference>
<dbReference type="OrthoDB" id="4331642at2"/>
<proteinExistence type="predicted"/>
<evidence type="ECO:0000313" key="3">
    <source>
        <dbReference type="Proteomes" id="UP000077381"/>
    </source>
</evidence>
<keyword evidence="1" id="KW-0732">Signal</keyword>
<keyword evidence="3" id="KW-1185">Reference proteome</keyword>
<evidence type="ECO:0000256" key="1">
    <source>
        <dbReference type="SAM" id="SignalP"/>
    </source>
</evidence>
<accession>A0A177I0G4</accession>